<keyword evidence="1" id="KW-0812">Transmembrane</keyword>
<keyword evidence="3" id="KW-1185">Reference proteome</keyword>
<evidence type="ECO:0000313" key="2">
    <source>
        <dbReference type="Ensembl" id="ENSMSIP00000008200.1"/>
    </source>
</evidence>
<feature type="transmembrane region" description="Helical" evidence="1">
    <location>
        <begin position="12"/>
        <end position="36"/>
    </location>
</feature>
<dbReference type="Proteomes" id="UP000694415">
    <property type="component" value="Unplaced"/>
</dbReference>
<keyword evidence="1" id="KW-0472">Membrane</keyword>
<reference evidence="2" key="1">
    <citation type="submission" date="2025-08" db="UniProtKB">
        <authorList>
            <consortium name="Ensembl"/>
        </authorList>
    </citation>
    <scope>IDENTIFICATION</scope>
</reference>
<dbReference type="Ensembl" id="ENSMSIT00000010416.1">
    <property type="protein sequence ID" value="ENSMSIP00000008200.1"/>
    <property type="gene ID" value="ENSMSIG00000007275.1"/>
</dbReference>
<reference evidence="2" key="2">
    <citation type="submission" date="2025-09" db="UniProtKB">
        <authorList>
            <consortium name="Ensembl"/>
        </authorList>
    </citation>
    <scope>IDENTIFICATION</scope>
</reference>
<accession>A0A8C6MRV0</accession>
<protein>
    <submittedName>
        <fullName evidence="2">Uncharacterized protein</fullName>
    </submittedName>
</protein>
<proteinExistence type="predicted"/>
<evidence type="ECO:0000256" key="1">
    <source>
        <dbReference type="SAM" id="Phobius"/>
    </source>
</evidence>
<name>A0A8C6MRV0_MUSSI</name>
<evidence type="ECO:0000313" key="3">
    <source>
        <dbReference type="Proteomes" id="UP000694415"/>
    </source>
</evidence>
<sequence>MLTTIGNVSEDICLVVFPLLVFNGGQQMVMLVSALTRYPYCMYMLYVSRYVGLCVFMCLKLSDSSFGLQYMSCTHRISCLMSRMLRHRQSVDKCRVKSDFSMCAFGQDSQP</sequence>
<dbReference type="AlphaFoldDB" id="A0A8C6MRV0"/>
<keyword evidence="1" id="KW-1133">Transmembrane helix</keyword>
<organism evidence="2 3">
    <name type="scientific">Mus spicilegus</name>
    <name type="common">Mound-building mouse</name>
    <dbReference type="NCBI Taxonomy" id="10103"/>
    <lineage>
        <taxon>Eukaryota</taxon>
        <taxon>Metazoa</taxon>
        <taxon>Chordata</taxon>
        <taxon>Craniata</taxon>
        <taxon>Vertebrata</taxon>
        <taxon>Euteleostomi</taxon>
        <taxon>Mammalia</taxon>
        <taxon>Eutheria</taxon>
        <taxon>Euarchontoglires</taxon>
        <taxon>Glires</taxon>
        <taxon>Rodentia</taxon>
        <taxon>Myomorpha</taxon>
        <taxon>Muroidea</taxon>
        <taxon>Muridae</taxon>
        <taxon>Murinae</taxon>
        <taxon>Mus</taxon>
        <taxon>Mus</taxon>
    </lineage>
</organism>
<feature type="transmembrane region" description="Helical" evidence="1">
    <location>
        <begin position="42"/>
        <end position="61"/>
    </location>
</feature>